<sequence>MLPPVHKRETVEQFILKEIADGRYEPGDLVATGAELARRLGVSLSTAGNALRRLKEHGVLHGALGSAGTRVAVPGQNPPRTTAERATHLAAVIRRQIEDGTYPSGTLLPSNRVLARAHRVPGHVVVQVIKILVDEELVETRASIGKLVRDPRERPGSRRLLSKSDQLVKSIRDDILNGALIPGEPLPSSIKLAHRYGMGQTTVVKSVPKLLAEGLIVKVPSMSGRFLIRQTRRKGPGES</sequence>
<dbReference type="STRING" id="457427.SSOG_06138"/>
<gene>
    <name evidence="5" type="ORF">SSOG_06138</name>
</gene>
<evidence type="ECO:0000259" key="4">
    <source>
        <dbReference type="PROSITE" id="PS50949"/>
    </source>
</evidence>
<dbReference type="SUPFAM" id="SSF46785">
    <property type="entry name" value="Winged helix' DNA-binding domain"/>
    <property type="match status" value="3"/>
</dbReference>
<feature type="domain" description="HTH gntR-type" evidence="4">
    <location>
        <begin position="5"/>
        <end position="74"/>
    </location>
</feature>
<dbReference type="AlphaFoldDB" id="D9WUP2"/>
<dbReference type="PROSITE" id="PS50949">
    <property type="entry name" value="HTH_GNTR"/>
    <property type="match status" value="3"/>
</dbReference>
<dbReference type="InterPro" id="IPR000524">
    <property type="entry name" value="Tscrpt_reg_HTH_GntR"/>
</dbReference>
<dbReference type="SMART" id="SM00345">
    <property type="entry name" value="HTH_GNTR"/>
    <property type="match status" value="3"/>
</dbReference>
<evidence type="ECO:0000256" key="3">
    <source>
        <dbReference type="ARBA" id="ARBA00023163"/>
    </source>
</evidence>
<dbReference type="InterPro" id="IPR036388">
    <property type="entry name" value="WH-like_DNA-bd_sf"/>
</dbReference>
<dbReference type="InterPro" id="IPR036390">
    <property type="entry name" value="WH_DNA-bd_sf"/>
</dbReference>
<keyword evidence="2" id="KW-0238">DNA-binding</keyword>
<feature type="domain" description="HTH gntR-type" evidence="4">
    <location>
        <begin position="83"/>
        <end position="151"/>
    </location>
</feature>
<reference evidence="5 6" key="1">
    <citation type="submission" date="2009-02" db="EMBL/GenBank/DDBJ databases">
        <title>Annotation of Streptomyces hygroscopicus strain ATCC 53653.</title>
        <authorList>
            <consortium name="The Broad Institute Genome Sequencing Platform"/>
            <consortium name="Broad Institute Microbial Sequencing Center"/>
            <person name="Fischbach M."/>
            <person name="Godfrey P."/>
            <person name="Ward D."/>
            <person name="Young S."/>
            <person name="Zeng Q."/>
            <person name="Koehrsen M."/>
            <person name="Alvarado L."/>
            <person name="Berlin A.M."/>
            <person name="Bochicchio J."/>
            <person name="Borenstein D."/>
            <person name="Chapman S.B."/>
            <person name="Chen Z."/>
            <person name="Engels R."/>
            <person name="Freedman E."/>
            <person name="Gellesch M."/>
            <person name="Goldberg J."/>
            <person name="Griggs A."/>
            <person name="Gujja S."/>
            <person name="Heilman E.R."/>
            <person name="Heiman D.I."/>
            <person name="Hepburn T.A."/>
            <person name="Howarth C."/>
            <person name="Jen D."/>
            <person name="Larson L."/>
            <person name="Lewis B."/>
            <person name="Mehta T."/>
            <person name="Park D."/>
            <person name="Pearson M."/>
            <person name="Richards J."/>
            <person name="Roberts A."/>
            <person name="Saif S."/>
            <person name="Shea T.D."/>
            <person name="Shenoy N."/>
            <person name="Sisk P."/>
            <person name="Stolte C."/>
            <person name="Sykes S.N."/>
            <person name="Thomson T."/>
            <person name="Walk T."/>
            <person name="White J."/>
            <person name="Yandava C."/>
            <person name="Straight P."/>
            <person name="Clardy J."/>
            <person name="Hung D."/>
            <person name="Kolter R."/>
            <person name="Mekalanos J."/>
            <person name="Walker S."/>
            <person name="Walsh C.T."/>
            <person name="Wieland-Brown L.C."/>
            <person name="Haas B."/>
            <person name="Nusbaum C."/>
            <person name="Birren B."/>
        </authorList>
    </citation>
    <scope>NUCLEOTIDE SEQUENCE [LARGE SCALE GENOMIC DNA]</scope>
    <source>
        <strain evidence="5 6">ATCC 53653</strain>
    </source>
</reference>
<dbReference type="Proteomes" id="UP000003963">
    <property type="component" value="Unassembled WGS sequence"/>
</dbReference>
<keyword evidence="3" id="KW-0804">Transcription</keyword>
<evidence type="ECO:0000313" key="5">
    <source>
        <dbReference type="EMBL" id="EFL26424.1"/>
    </source>
</evidence>
<feature type="domain" description="HTH gntR-type" evidence="4">
    <location>
        <begin position="161"/>
        <end position="230"/>
    </location>
</feature>
<organism evidence="5 6">
    <name type="scientific">Streptomyces himastatinicus ATCC 53653</name>
    <dbReference type="NCBI Taxonomy" id="457427"/>
    <lineage>
        <taxon>Bacteria</taxon>
        <taxon>Bacillati</taxon>
        <taxon>Actinomycetota</taxon>
        <taxon>Actinomycetes</taxon>
        <taxon>Kitasatosporales</taxon>
        <taxon>Streptomycetaceae</taxon>
        <taxon>Streptomyces</taxon>
        <taxon>Streptomyces violaceusniger group</taxon>
    </lineage>
</organism>
<evidence type="ECO:0000256" key="2">
    <source>
        <dbReference type="ARBA" id="ARBA00023125"/>
    </source>
</evidence>
<dbReference type="GO" id="GO:0003700">
    <property type="term" value="F:DNA-binding transcription factor activity"/>
    <property type="evidence" value="ECO:0007669"/>
    <property type="project" value="InterPro"/>
</dbReference>
<dbReference type="RefSeq" id="WP_009718224.1">
    <property type="nucleotide sequence ID" value="NZ_GG657754.1"/>
</dbReference>
<dbReference type="GO" id="GO:0003677">
    <property type="term" value="F:DNA binding"/>
    <property type="evidence" value="ECO:0007669"/>
    <property type="project" value="UniProtKB-KW"/>
</dbReference>
<name>D9WUP2_9ACTN</name>
<dbReference type="GO" id="GO:0045892">
    <property type="term" value="P:negative regulation of DNA-templated transcription"/>
    <property type="evidence" value="ECO:0007669"/>
    <property type="project" value="TreeGrafter"/>
</dbReference>
<evidence type="ECO:0000313" key="6">
    <source>
        <dbReference type="Proteomes" id="UP000003963"/>
    </source>
</evidence>
<evidence type="ECO:0000256" key="1">
    <source>
        <dbReference type="ARBA" id="ARBA00023015"/>
    </source>
</evidence>
<protein>
    <submittedName>
        <fullName evidence="5">Putative transcriptional regulator, GntR family</fullName>
    </submittedName>
</protein>
<dbReference type="PANTHER" id="PTHR44846">
    <property type="entry name" value="MANNOSYL-D-GLYCERATE TRANSPORT/METABOLISM SYSTEM REPRESSOR MNGR-RELATED"/>
    <property type="match status" value="1"/>
</dbReference>
<dbReference type="InterPro" id="IPR050679">
    <property type="entry name" value="Bact_HTH_transcr_reg"/>
</dbReference>
<dbReference type="EMBL" id="GG657754">
    <property type="protein sequence ID" value="EFL26424.1"/>
    <property type="molecule type" value="Genomic_DNA"/>
</dbReference>
<keyword evidence="6" id="KW-1185">Reference proteome</keyword>
<dbReference type="HOGENOM" id="CLU_1160590_0_0_11"/>
<proteinExistence type="predicted"/>
<keyword evidence="1" id="KW-0805">Transcription regulation</keyword>
<dbReference type="Gene3D" id="1.10.10.10">
    <property type="entry name" value="Winged helix-like DNA-binding domain superfamily/Winged helix DNA-binding domain"/>
    <property type="match status" value="3"/>
</dbReference>
<dbReference type="OrthoDB" id="4338617at2"/>
<dbReference type="Pfam" id="PF00392">
    <property type="entry name" value="GntR"/>
    <property type="match status" value="3"/>
</dbReference>
<dbReference type="PANTHER" id="PTHR44846:SF1">
    <property type="entry name" value="MANNOSYL-D-GLYCERATE TRANSPORT_METABOLISM SYSTEM REPRESSOR MNGR-RELATED"/>
    <property type="match status" value="1"/>
</dbReference>
<accession>D9WUP2</accession>